<comment type="similarity">
    <text evidence="2">Belongs to the SPT5 family.</text>
</comment>
<evidence type="ECO:0000256" key="5">
    <source>
        <dbReference type="ARBA" id="ARBA00024691"/>
    </source>
</evidence>
<dbReference type="InterPro" id="IPR014722">
    <property type="entry name" value="Rib_uL2_dom2"/>
</dbReference>
<feature type="compositionally biased region" description="Polar residues" evidence="8">
    <location>
        <begin position="543"/>
        <end position="556"/>
    </location>
</feature>
<dbReference type="InterPro" id="IPR005824">
    <property type="entry name" value="KOW"/>
</dbReference>
<dbReference type="InterPro" id="IPR041978">
    <property type="entry name" value="KOW_Spt5_5"/>
</dbReference>
<feature type="domain" description="KOW" evidence="9">
    <location>
        <begin position="206"/>
        <end position="233"/>
    </location>
</feature>
<dbReference type="EMBL" id="AKIJ01000002">
    <property type="protein sequence ID" value="KFG26890.1"/>
    <property type="molecule type" value="Genomic_DNA"/>
</dbReference>
<dbReference type="InterPro" id="IPR008991">
    <property type="entry name" value="Translation_prot_SH3-like_sf"/>
</dbReference>
<name>A0A086J422_NEMA1</name>
<dbReference type="InterPro" id="IPR039385">
    <property type="entry name" value="NGN_Euk"/>
</dbReference>
<reference evidence="10 11" key="1">
    <citation type="journal article" date="2014" name="Genome Announc.">
        <title>Genome Sequence of the Microsporidian Species Nematocida sp1 Strain ERTm6 (ATCC PRA-372).</title>
        <authorList>
            <person name="Bakowski M.A."/>
            <person name="Priest M."/>
            <person name="Young S."/>
            <person name="Cuomo C.A."/>
            <person name="Troemel E.R."/>
        </authorList>
    </citation>
    <scope>NUCLEOTIDE SEQUENCE [LARGE SCALE GENOMIC DNA]</scope>
    <source>
        <strain evidence="10 11">ERTm6</strain>
    </source>
</reference>
<evidence type="ECO:0000313" key="11">
    <source>
        <dbReference type="Proteomes" id="UP000054524"/>
    </source>
</evidence>
<evidence type="ECO:0000259" key="9">
    <source>
        <dbReference type="SMART" id="SM00739"/>
    </source>
</evidence>
<proteinExistence type="inferred from homology"/>
<dbReference type="SUPFAM" id="SSF50104">
    <property type="entry name" value="Translation proteins SH3-like domain"/>
    <property type="match status" value="1"/>
</dbReference>
<feature type="region of interest" description="Disordered" evidence="8">
    <location>
        <begin position="1"/>
        <end position="83"/>
    </location>
</feature>
<feature type="region of interest" description="Disordered" evidence="8">
    <location>
        <begin position="417"/>
        <end position="440"/>
    </location>
</feature>
<dbReference type="Gene3D" id="2.30.30.30">
    <property type="match status" value="1"/>
</dbReference>
<feature type="compositionally biased region" description="Acidic residues" evidence="8">
    <location>
        <begin position="69"/>
        <end position="83"/>
    </location>
</feature>
<dbReference type="InterPro" id="IPR039659">
    <property type="entry name" value="SPT5"/>
</dbReference>
<dbReference type="PANTHER" id="PTHR11125:SF7">
    <property type="entry name" value="TRANSCRIPTION ELONGATION FACTOR SPT5"/>
    <property type="match status" value="1"/>
</dbReference>
<evidence type="ECO:0000256" key="4">
    <source>
        <dbReference type="ARBA" id="ARBA00023242"/>
    </source>
</evidence>
<dbReference type="Pfam" id="PF23290">
    <property type="entry name" value="KOW5_SPT5"/>
    <property type="match status" value="1"/>
</dbReference>
<dbReference type="CDD" id="cd09888">
    <property type="entry name" value="NGN_Euk"/>
    <property type="match status" value="1"/>
</dbReference>
<evidence type="ECO:0000313" key="10">
    <source>
        <dbReference type="EMBL" id="KFG26890.1"/>
    </source>
</evidence>
<dbReference type="AlphaFoldDB" id="A0A086J422"/>
<keyword evidence="4" id="KW-0539">Nucleus</keyword>
<keyword evidence="3" id="KW-0804">Transcription</keyword>
<feature type="domain" description="KOW" evidence="9">
    <location>
        <begin position="317"/>
        <end position="344"/>
    </location>
</feature>
<dbReference type="OrthoDB" id="28901at2759"/>
<dbReference type="Pfam" id="PF03439">
    <property type="entry name" value="Spt5-NGN"/>
    <property type="match status" value="1"/>
</dbReference>
<evidence type="ECO:0000256" key="3">
    <source>
        <dbReference type="ARBA" id="ARBA00023163"/>
    </source>
</evidence>
<evidence type="ECO:0000256" key="6">
    <source>
        <dbReference type="ARBA" id="ARBA00029865"/>
    </source>
</evidence>
<comment type="caution">
    <text evidence="10">The sequence shown here is derived from an EMBL/GenBank/DDBJ whole genome shotgun (WGS) entry which is preliminary data.</text>
</comment>
<accession>A0A086J422</accession>
<dbReference type="GO" id="GO:0006357">
    <property type="term" value="P:regulation of transcription by RNA polymerase II"/>
    <property type="evidence" value="ECO:0007669"/>
    <property type="project" value="InterPro"/>
</dbReference>
<organism evidence="10 11">
    <name type="scientific">Nematocida ausubeli (strain ATCC PRA-371 / ERTm2)</name>
    <name type="common">Nematode killer fungus</name>
    <dbReference type="NCBI Taxonomy" id="1913371"/>
    <lineage>
        <taxon>Eukaryota</taxon>
        <taxon>Fungi</taxon>
        <taxon>Fungi incertae sedis</taxon>
        <taxon>Microsporidia</taxon>
        <taxon>Nematocida</taxon>
    </lineage>
</organism>
<dbReference type="GO" id="GO:0032784">
    <property type="term" value="P:regulation of DNA-templated transcription elongation"/>
    <property type="evidence" value="ECO:0007669"/>
    <property type="project" value="InterPro"/>
</dbReference>
<evidence type="ECO:0000256" key="2">
    <source>
        <dbReference type="ARBA" id="ARBA00006956"/>
    </source>
</evidence>
<feature type="compositionally biased region" description="Basic and acidic residues" evidence="8">
    <location>
        <begin position="498"/>
        <end position="507"/>
    </location>
</feature>
<sequence>MAKVKRKYAVDSDSEEEFKASKFVDVEASENEPSDDGSMNSFINELAEDVEAAEEEGPEIEASTAEGQESMEESEEEGNLDDFEEYTKTVEERYKNIDSMEVEVTPQQLLLPNDKSPKLWLIRCAPAKEKQIVLSVLRKAFANKINITAVLTNEIVKGYIYIEAYQKQAVLQAIDGIFGAFKTNITQIPNKEMADVLYIPELDPVIYKEGNYLRVIKGAHSGEIAQIDSLGTGKDKISVKLVPKINDKHKLFNPNDFNKSEIYKMSSSTWVYKKEMYKDGYLLKSIPVVYLAASPAITGEEKRWFSTAENKKTSGSHFVKDEIVEVMFGGLKGAVGKVLVVEEENVTIKIGDKKIVVARDEIQKKYAIGDEVLVVSGRKRGKCGFVVGISDNKLMIGINNFTEEIEAEIEEVVLSSVPDAQQERPKTQGKIPSRGKRDPLVDRQGEITAGEYKGKRGTIKDVLPASYRIQLITTLKCITVKKTDFEIHRRNATPSMRETNESEKEEMLNSMAVPAYSDSSDEEDNSTTPAQDEGTPLIESEVYSPTKQINSFDSDE</sequence>
<dbReference type="PANTHER" id="PTHR11125">
    <property type="entry name" value="SUPPRESSOR OF TY 5"/>
    <property type="match status" value="1"/>
</dbReference>
<dbReference type="Gene3D" id="3.30.70.940">
    <property type="entry name" value="NusG, N-terminal domain"/>
    <property type="match status" value="1"/>
</dbReference>
<gene>
    <name evidence="10" type="ORF">NESG_01046</name>
</gene>
<feature type="domain" description="KOW" evidence="9">
    <location>
        <begin position="438"/>
        <end position="465"/>
    </location>
</feature>
<evidence type="ECO:0000256" key="8">
    <source>
        <dbReference type="SAM" id="MobiDB-lite"/>
    </source>
</evidence>
<feature type="domain" description="KOW" evidence="9">
    <location>
        <begin position="365"/>
        <end position="392"/>
    </location>
</feature>
<keyword evidence="11" id="KW-1185">Reference proteome</keyword>
<dbReference type="SMART" id="SM00739">
    <property type="entry name" value="KOW"/>
    <property type="match status" value="4"/>
</dbReference>
<dbReference type="InterPro" id="IPR005100">
    <property type="entry name" value="NGN-domain"/>
</dbReference>
<dbReference type="RefSeq" id="XP_052905445.1">
    <property type="nucleotide sequence ID" value="XM_053048685.1"/>
</dbReference>
<evidence type="ECO:0000256" key="7">
    <source>
        <dbReference type="ARBA" id="ARBA00031006"/>
    </source>
</evidence>
<dbReference type="GO" id="GO:0003729">
    <property type="term" value="F:mRNA binding"/>
    <property type="evidence" value="ECO:0007669"/>
    <property type="project" value="TreeGrafter"/>
</dbReference>
<comment type="function">
    <text evidence="5">The SPT4-SPT5 complex mediates both activation and inhibition of transcription elongation, and plays a role in pre-mRNA processing. This complex seems to be important for the stability of the RNA polymerase II elongation machinery on the chromatin template but not for the inherent ability of this machinery to translocate down the gene.</text>
</comment>
<protein>
    <recommendedName>
        <fullName evidence="6">Chromatin elongation factor SPT5</fullName>
    </recommendedName>
    <alternativeName>
        <fullName evidence="7">Chromatin elongation factor spt5</fullName>
    </alternativeName>
</protein>
<dbReference type="InterPro" id="IPR036735">
    <property type="entry name" value="NGN_dom_sf"/>
</dbReference>
<dbReference type="GeneID" id="77676019"/>
<dbReference type="GO" id="GO:0006368">
    <property type="term" value="P:transcription elongation by RNA polymerase II"/>
    <property type="evidence" value="ECO:0007669"/>
    <property type="project" value="TreeGrafter"/>
</dbReference>
<dbReference type="HOGENOM" id="CLU_493538_0_0_1"/>
<dbReference type="Proteomes" id="UP000054524">
    <property type="component" value="Unassembled WGS sequence"/>
</dbReference>
<feature type="compositionally biased region" description="Acidic residues" evidence="8">
    <location>
        <begin position="46"/>
        <end position="59"/>
    </location>
</feature>
<evidence type="ECO:0000256" key="1">
    <source>
        <dbReference type="ARBA" id="ARBA00004123"/>
    </source>
</evidence>
<feature type="region of interest" description="Disordered" evidence="8">
    <location>
        <begin position="491"/>
        <end position="556"/>
    </location>
</feature>
<dbReference type="GO" id="GO:0032044">
    <property type="term" value="C:DSIF complex"/>
    <property type="evidence" value="ECO:0007669"/>
    <property type="project" value="TreeGrafter"/>
</dbReference>
<comment type="subcellular location">
    <subcellularLocation>
        <location evidence="1">Nucleus</location>
    </subcellularLocation>
</comment>